<proteinExistence type="predicted"/>
<evidence type="ECO:0008006" key="2">
    <source>
        <dbReference type="Google" id="ProtNLM"/>
    </source>
</evidence>
<feature type="non-terminal residue" evidence="1">
    <location>
        <position position="84"/>
    </location>
</feature>
<name>A0A382W9U5_9ZZZZ</name>
<organism evidence="1">
    <name type="scientific">marine metagenome</name>
    <dbReference type="NCBI Taxonomy" id="408172"/>
    <lineage>
        <taxon>unclassified sequences</taxon>
        <taxon>metagenomes</taxon>
        <taxon>ecological metagenomes</taxon>
    </lineage>
</organism>
<dbReference type="EMBL" id="UINC01158097">
    <property type="protein sequence ID" value="SVD55449.1"/>
    <property type="molecule type" value="Genomic_DNA"/>
</dbReference>
<evidence type="ECO:0000313" key="1">
    <source>
        <dbReference type="EMBL" id="SVD55449.1"/>
    </source>
</evidence>
<reference evidence="1" key="1">
    <citation type="submission" date="2018-05" db="EMBL/GenBank/DDBJ databases">
        <authorList>
            <person name="Lanie J.A."/>
            <person name="Ng W.-L."/>
            <person name="Kazmierczak K.M."/>
            <person name="Andrzejewski T.M."/>
            <person name="Davidsen T.M."/>
            <person name="Wayne K.J."/>
            <person name="Tettelin H."/>
            <person name="Glass J.I."/>
            <person name="Rusch D."/>
            <person name="Podicherti R."/>
            <person name="Tsui H.-C.T."/>
            <person name="Winkler M.E."/>
        </authorList>
    </citation>
    <scope>NUCLEOTIDE SEQUENCE</scope>
</reference>
<dbReference type="SUPFAM" id="SSF53335">
    <property type="entry name" value="S-adenosyl-L-methionine-dependent methyltransferases"/>
    <property type="match status" value="1"/>
</dbReference>
<protein>
    <recommendedName>
        <fullName evidence="2">Methyltransferase domain-containing protein</fullName>
    </recommendedName>
</protein>
<dbReference type="Gene3D" id="3.40.50.150">
    <property type="entry name" value="Vaccinia Virus protein VP39"/>
    <property type="match status" value="1"/>
</dbReference>
<gene>
    <name evidence="1" type="ORF">METZ01_LOCUS408303</name>
</gene>
<accession>A0A382W9U5</accession>
<dbReference type="Pfam" id="PF13489">
    <property type="entry name" value="Methyltransf_23"/>
    <property type="match status" value="1"/>
</dbReference>
<dbReference type="AlphaFoldDB" id="A0A382W9U5"/>
<sequence>MRYTKYSFRDLQEQDDYMWDGAEFDLLLNEIIPNRSITPLFSKYLSPGEKILEGGCGNGAWVQYLNNQGYDCIGTDINEVILNV</sequence>
<dbReference type="InterPro" id="IPR029063">
    <property type="entry name" value="SAM-dependent_MTases_sf"/>
</dbReference>